<reference evidence="1" key="2">
    <citation type="submission" date="2020-09" db="EMBL/GenBank/DDBJ databases">
        <authorList>
            <person name="Sun Q."/>
            <person name="Zhou Y."/>
        </authorList>
    </citation>
    <scope>NUCLEOTIDE SEQUENCE</scope>
    <source>
        <strain evidence="1">CGMCC 1.15454</strain>
    </source>
</reference>
<gene>
    <name evidence="1" type="ORF">GCM10011409_21710</name>
</gene>
<keyword evidence="2" id="KW-1185">Reference proteome</keyword>
<dbReference type="Pfam" id="PF13552">
    <property type="entry name" value="DUF4127"/>
    <property type="match status" value="1"/>
</dbReference>
<organism evidence="1 2">
    <name type="scientific">Lentibacillus populi</name>
    <dbReference type="NCBI Taxonomy" id="1827502"/>
    <lineage>
        <taxon>Bacteria</taxon>
        <taxon>Bacillati</taxon>
        <taxon>Bacillota</taxon>
        <taxon>Bacilli</taxon>
        <taxon>Bacillales</taxon>
        <taxon>Bacillaceae</taxon>
        <taxon>Lentibacillus</taxon>
    </lineage>
</organism>
<dbReference type="AlphaFoldDB" id="A0A9W5X612"/>
<name>A0A9W5X612_9BACI</name>
<dbReference type="EMBL" id="BMJD01000015">
    <property type="protein sequence ID" value="GGB43787.1"/>
    <property type="molecule type" value="Genomic_DNA"/>
</dbReference>
<evidence type="ECO:0000313" key="1">
    <source>
        <dbReference type="EMBL" id="GGB43787.1"/>
    </source>
</evidence>
<evidence type="ECO:0008006" key="3">
    <source>
        <dbReference type="Google" id="ProtNLM"/>
    </source>
</evidence>
<evidence type="ECO:0000313" key="2">
    <source>
        <dbReference type="Proteomes" id="UP000621492"/>
    </source>
</evidence>
<accession>A0A9W5X612</accession>
<proteinExistence type="predicted"/>
<protein>
    <recommendedName>
        <fullName evidence="3">DUF4127 domain-containing protein</fullName>
    </recommendedName>
</protein>
<dbReference type="Proteomes" id="UP000621492">
    <property type="component" value="Unassembled WGS sequence"/>
</dbReference>
<reference evidence="1" key="1">
    <citation type="journal article" date="2014" name="Int. J. Syst. Evol. Microbiol.">
        <title>Complete genome sequence of Corynebacterium casei LMG S-19264T (=DSM 44701T), isolated from a smear-ripened cheese.</title>
        <authorList>
            <consortium name="US DOE Joint Genome Institute (JGI-PGF)"/>
            <person name="Walter F."/>
            <person name="Albersmeier A."/>
            <person name="Kalinowski J."/>
            <person name="Ruckert C."/>
        </authorList>
    </citation>
    <scope>NUCLEOTIDE SEQUENCE</scope>
    <source>
        <strain evidence="1">CGMCC 1.15454</strain>
    </source>
</reference>
<dbReference type="RefSeq" id="WP_188725138.1">
    <property type="nucleotide sequence ID" value="NZ_BMJD01000015.1"/>
</dbReference>
<dbReference type="InterPro" id="IPR025394">
    <property type="entry name" value="DUF4127"/>
</dbReference>
<comment type="caution">
    <text evidence="1">The sequence shown here is derived from an EMBL/GenBank/DDBJ whole genome shotgun (WGS) entry which is preliminary data.</text>
</comment>
<sequence length="505" mass="58403">MIIAYLPIDERPCNVDVVKRIADSSNDISLVLPDPILLGNKKVPGNTERLWEWLNEIVYDVDAIILSIDMLLFGGLLPSRLHYMSYKQGEQWLAGLNKFGAAHPETPIYASNMIMRTPKYNSSDEEPDYYEKWGSDLFSRSYLLDKQKRNTLSETEHEQLLEIESRLPVKWIEDYEARRKFNLYINKGILRLVSEGVITFLSIPLDDSAEYGYSAIDQAQIVNERNKMGLYEKVQIYPGADEAGATLLTRVYNKFKGVHPTIYPFWSSTLGPQLIPMYEDRPFAESLKAHVLASGCQLTSSLEKADLVLAYNTPGRVMQESWEQVSKDITYSSFRNIQFFVEQIHSCVLNGKNVIIADSAFANGGDYELIKLLDEKHILDRVISYKGWNTNCNTLGSTICQGVISLNSKVNKIQENLLYHLIDDYFYQAEVRMEMTSDFLPNYNLTYFDLKELEEIVNKERNNRLLNRYHEVINNSFRDKKLKHIQTFSPWNRMFECGLNLEFEE</sequence>